<dbReference type="InterPro" id="IPR042108">
    <property type="entry name" value="GTPase_HflX_N_sf"/>
</dbReference>
<dbReference type="SMR" id="A0A482XRS3"/>
<accession>A0A482XRS3</accession>
<reference evidence="6 7" key="1">
    <citation type="journal article" date="2017" name="Gigascience">
        <title>Genome sequence of the small brown planthopper, Laodelphax striatellus.</title>
        <authorList>
            <person name="Zhu J."/>
            <person name="Jiang F."/>
            <person name="Wang X."/>
            <person name="Yang P."/>
            <person name="Bao Y."/>
            <person name="Zhao W."/>
            <person name="Wang W."/>
            <person name="Lu H."/>
            <person name="Wang Q."/>
            <person name="Cui N."/>
            <person name="Li J."/>
            <person name="Chen X."/>
            <person name="Luo L."/>
            <person name="Yu J."/>
            <person name="Kang L."/>
            <person name="Cui F."/>
        </authorList>
    </citation>
    <scope>NUCLEOTIDE SEQUENCE [LARGE SCALE GENOMIC DNA]</scope>
    <source>
        <strain evidence="6">Lst14</strain>
    </source>
</reference>
<organism evidence="6 7">
    <name type="scientific">Laodelphax striatellus</name>
    <name type="common">Small brown planthopper</name>
    <name type="synonym">Delphax striatella</name>
    <dbReference type="NCBI Taxonomy" id="195883"/>
    <lineage>
        <taxon>Eukaryota</taxon>
        <taxon>Metazoa</taxon>
        <taxon>Ecdysozoa</taxon>
        <taxon>Arthropoda</taxon>
        <taxon>Hexapoda</taxon>
        <taxon>Insecta</taxon>
        <taxon>Pterygota</taxon>
        <taxon>Neoptera</taxon>
        <taxon>Paraneoptera</taxon>
        <taxon>Hemiptera</taxon>
        <taxon>Auchenorrhyncha</taxon>
        <taxon>Fulgoroidea</taxon>
        <taxon>Delphacidae</taxon>
        <taxon>Criomorphinae</taxon>
        <taxon>Laodelphax</taxon>
    </lineage>
</organism>
<dbReference type="PROSITE" id="PS51705">
    <property type="entry name" value="G_HFLX"/>
    <property type="match status" value="1"/>
</dbReference>
<evidence type="ECO:0000313" key="7">
    <source>
        <dbReference type="Proteomes" id="UP000291343"/>
    </source>
</evidence>
<dbReference type="InterPro" id="IPR032305">
    <property type="entry name" value="GTP-bd_M"/>
</dbReference>
<dbReference type="Gene3D" id="3.40.50.300">
    <property type="entry name" value="P-loop containing nucleotide triphosphate hydrolases"/>
    <property type="match status" value="1"/>
</dbReference>
<dbReference type="OrthoDB" id="10268034at2759"/>
<gene>
    <name evidence="6" type="ORF">LSTR_LSTR009848</name>
</gene>
<protein>
    <recommendedName>
        <fullName evidence="5">Hflx-type G domain-containing protein</fullName>
    </recommendedName>
</protein>
<dbReference type="GO" id="GO:0005525">
    <property type="term" value="F:GTP binding"/>
    <property type="evidence" value="ECO:0007669"/>
    <property type="project" value="UniProtKB-KW"/>
</dbReference>
<dbReference type="InterPro" id="IPR030394">
    <property type="entry name" value="G_HFLX_dom"/>
</dbReference>
<evidence type="ECO:0000256" key="4">
    <source>
        <dbReference type="ARBA" id="ARBA00023134"/>
    </source>
</evidence>
<keyword evidence="2" id="KW-0547">Nucleotide-binding</keyword>
<dbReference type="SUPFAM" id="SSF52540">
    <property type="entry name" value="P-loop containing nucleoside triphosphate hydrolases"/>
    <property type="match status" value="1"/>
</dbReference>
<dbReference type="Gene3D" id="3.40.50.11060">
    <property type="entry name" value="GTPase HflX, N-terminal domain"/>
    <property type="match status" value="1"/>
</dbReference>
<evidence type="ECO:0000256" key="2">
    <source>
        <dbReference type="ARBA" id="ARBA00022741"/>
    </source>
</evidence>
<evidence type="ECO:0000256" key="3">
    <source>
        <dbReference type="ARBA" id="ARBA00022842"/>
    </source>
</evidence>
<dbReference type="InterPro" id="IPR016496">
    <property type="entry name" value="GTPase_HflX"/>
</dbReference>
<dbReference type="InParanoid" id="A0A482XRS3"/>
<dbReference type="NCBIfam" id="TIGR03156">
    <property type="entry name" value="GTP_HflX"/>
    <property type="match status" value="1"/>
</dbReference>
<proteinExistence type="predicted"/>
<dbReference type="InterPro" id="IPR006073">
    <property type="entry name" value="GTP-bd"/>
</dbReference>
<dbReference type="CDD" id="cd01878">
    <property type="entry name" value="HflX"/>
    <property type="match status" value="1"/>
</dbReference>
<dbReference type="Pfam" id="PF16360">
    <property type="entry name" value="GTP-bdg_M"/>
    <property type="match status" value="1"/>
</dbReference>
<sequence>MIVSKKNCLFKELLRSGFRMKYSTQTIRSYSRLCYEIGTGQKSLLCNSFFSNHVLWSRSDLKLRAMSSSHIINGSEECEIVQDNTDKFDELFDDLFLEKGIEEKVIGHNVFVIQPYIKWGPSKKTLTTPPYQLDESVALIDTLKDWSVVGSELVPLTTTKSPKVFGKGKLEALTKIIKSDESITAVFLSLNVLSKVQQDFLEETFGLPVFDRYSVVMRIFREHAVTKEAKLQVAMAEIPQLWRNLSLDKYRARGGNTHSVGGSGETFYEIRKNLIKGRESKLKAALKSLKKHRDLMRSKRKKRQFPTIAVVGYTNAGKTSLIKALTQEEEMEPKNELFATLDVTCHRGVLPSNIKVLYIDTIGFISDIPTMLIEPFIVTLEDALEADLIIHVIDVSNPDYVAQSAHVEQTLQQLNVDKNLLKNVIVVANKVDLLSSEQLRTFEGMLQISCTSSFGLSRLREEVERMLLNVTDRMKLRVRVANGGPEFSWLYKESSVVDVVADDSNAQFIYMDVIITKTNLEKFKFEFIMRKKRERLKHYRD</sequence>
<feature type="domain" description="Hflx-type G" evidence="5">
    <location>
        <begin position="306"/>
        <end position="471"/>
    </location>
</feature>
<dbReference type="GO" id="GO:0043022">
    <property type="term" value="F:ribosome binding"/>
    <property type="evidence" value="ECO:0007669"/>
    <property type="project" value="TreeGrafter"/>
</dbReference>
<evidence type="ECO:0000256" key="1">
    <source>
        <dbReference type="ARBA" id="ARBA00022723"/>
    </source>
</evidence>
<keyword evidence="3" id="KW-0460">Magnesium</keyword>
<dbReference type="EMBL" id="QKKF02002773">
    <property type="protein sequence ID" value="RZF48159.1"/>
    <property type="molecule type" value="Genomic_DNA"/>
</dbReference>
<keyword evidence="4" id="KW-0342">GTP-binding</keyword>
<dbReference type="AlphaFoldDB" id="A0A482XRS3"/>
<dbReference type="GO" id="GO:0005737">
    <property type="term" value="C:cytoplasm"/>
    <property type="evidence" value="ECO:0007669"/>
    <property type="project" value="TreeGrafter"/>
</dbReference>
<keyword evidence="7" id="KW-1185">Reference proteome</keyword>
<dbReference type="Pfam" id="PF13167">
    <property type="entry name" value="GTP-bdg_N"/>
    <property type="match status" value="1"/>
</dbReference>
<evidence type="ECO:0000259" key="5">
    <source>
        <dbReference type="PROSITE" id="PS51705"/>
    </source>
</evidence>
<dbReference type="FunCoup" id="A0A482XRS3">
    <property type="interactions" value="297"/>
</dbReference>
<dbReference type="PANTHER" id="PTHR10229:SF0">
    <property type="entry name" value="GTP-BINDING PROTEIN 6-RELATED"/>
    <property type="match status" value="1"/>
</dbReference>
<dbReference type="Proteomes" id="UP000291343">
    <property type="component" value="Unassembled WGS sequence"/>
</dbReference>
<name>A0A482XRS3_LAOST</name>
<dbReference type="FunFam" id="3.40.50.300:FF:000886">
    <property type="entry name" value="Putative GTP-binding protein 6"/>
    <property type="match status" value="1"/>
</dbReference>
<evidence type="ECO:0000313" key="6">
    <source>
        <dbReference type="EMBL" id="RZF48159.1"/>
    </source>
</evidence>
<dbReference type="InterPro" id="IPR027417">
    <property type="entry name" value="P-loop_NTPase"/>
</dbReference>
<dbReference type="STRING" id="195883.A0A482XRS3"/>
<dbReference type="InterPro" id="IPR025121">
    <property type="entry name" value="GTPase_HflX_N"/>
</dbReference>
<comment type="caution">
    <text evidence="6">The sequence shown here is derived from an EMBL/GenBank/DDBJ whole genome shotgun (WGS) entry which is preliminary data.</text>
</comment>
<dbReference type="PANTHER" id="PTHR10229">
    <property type="entry name" value="GTP-BINDING PROTEIN HFLX"/>
    <property type="match status" value="1"/>
</dbReference>
<keyword evidence="1" id="KW-0479">Metal-binding</keyword>
<dbReference type="Pfam" id="PF01926">
    <property type="entry name" value="MMR_HSR1"/>
    <property type="match status" value="1"/>
</dbReference>
<dbReference type="GO" id="GO:0046872">
    <property type="term" value="F:metal ion binding"/>
    <property type="evidence" value="ECO:0007669"/>
    <property type="project" value="UniProtKB-KW"/>
</dbReference>